<keyword evidence="4" id="KW-0808">Transferase</keyword>
<keyword evidence="3" id="KW-0433">Leucine-rich repeat</keyword>
<dbReference type="InterPro" id="IPR001245">
    <property type="entry name" value="Ser-Thr/Tyr_kinase_cat_dom"/>
</dbReference>
<evidence type="ECO:0000256" key="1">
    <source>
        <dbReference type="ARBA" id="ARBA00004370"/>
    </source>
</evidence>
<dbReference type="SUPFAM" id="SSF56112">
    <property type="entry name" value="Protein kinase-like (PK-like)"/>
    <property type="match status" value="1"/>
</dbReference>
<evidence type="ECO:0000256" key="2">
    <source>
        <dbReference type="ARBA" id="ARBA00022527"/>
    </source>
</evidence>
<keyword evidence="10 13" id="KW-1133">Transmembrane helix</keyword>
<evidence type="ECO:0000256" key="7">
    <source>
        <dbReference type="ARBA" id="ARBA00022741"/>
    </source>
</evidence>
<dbReference type="InterPro" id="IPR001611">
    <property type="entry name" value="Leu-rich_rpt"/>
</dbReference>
<dbReference type="Pfam" id="PF00560">
    <property type="entry name" value="LRR_1"/>
    <property type="match status" value="5"/>
</dbReference>
<evidence type="ECO:0000259" key="14">
    <source>
        <dbReference type="PROSITE" id="PS50011"/>
    </source>
</evidence>
<dbReference type="Pfam" id="PF07714">
    <property type="entry name" value="PK_Tyr_Ser-Thr"/>
    <property type="match status" value="1"/>
</dbReference>
<evidence type="ECO:0000256" key="8">
    <source>
        <dbReference type="ARBA" id="ARBA00022777"/>
    </source>
</evidence>
<keyword evidence="8" id="KW-0418">Kinase</keyword>
<comment type="subcellular location">
    <subcellularLocation>
        <location evidence="1">Membrane</location>
    </subcellularLocation>
</comment>
<feature type="domain" description="Protein kinase" evidence="14">
    <location>
        <begin position="209"/>
        <end position="508"/>
    </location>
</feature>
<dbReference type="InterPro" id="IPR008271">
    <property type="entry name" value="Ser/Thr_kinase_AS"/>
</dbReference>
<evidence type="ECO:0000313" key="16">
    <source>
        <dbReference type="Proteomes" id="UP001642487"/>
    </source>
</evidence>
<keyword evidence="5 13" id="KW-0812">Transmembrane</keyword>
<reference evidence="15 16" key="1">
    <citation type="submission" date="2024-03" db="EMBL/GenBank/DDBJ databases">
        <authorList>
            <person name="Gkanogiannis A."/>
            <person name="Becerra Lopez-Lavalle L."/>
        </authorList>
    </citation>
    <scope>NUCLEOTIDE SEQUENCE [LARGE SCALE GENOMIC DNA]</scope>
</reference>
<keyword evidence="2" id="KW-0723">Serine/threonine-protein kinase</keyword>
<gene>
    <name evidence="15" type="ORF">CITCOLO1_LOCUS4227</name>
</gene>
<evidence type="ECO:0000256" key="5">
    <source>
        <dbReference type="ARBA" id="ARBA00022692"/>
    </source>
</evidence>
<feature type="transmembrane region" description="Helical" evidence="13">
    <location>
        <begin position="151"/>
        <end position="174"/>
    </location>
</feature>
<organism evidence="15 16">
    <name type="scientific">Citrullus colocynthis</name>
    <name type="common">colocynth</name>
    <dbReference type="NCBI Taxonomy" id="252529"/>
    <lineage>
        <taxon>Eukaryota</taxon>
        <taxon>Viridiplantae</taxon>
        <taxon>Streptophyta</taxon>
        <taxon>Embryophyta</taxon>
        <taxon>Tracheophyta</taxon>
        <taxon>Spermatophyta</taxon>
        <taxon>Magnoliopsida</taxon>
        <taxon>eudicotyledons</taxon>
        <taxon>Gunneridae</taxon>
        <taxon>Pentapetalae</taxon>
        <taxon>rosids</taxon>
        <taxon>fabids</taxon>
        <taxon>Cucurbitales</taxon>
        <taxon>Cucurbitaceae</taxon>
        <taxon>Benincaseae</taxon>
        <taxon>Citrullus</taxon>
    </lineage>
</organism>
<dbReference type="EMBL" id="OZ021745">
    <property type="protein sequence ID" value="CAK9312534.1"/>
    <property type="molecule type" value="Genomic_DNA"/>
</dbReference>
<evidence type="ECO:0000256" key="4">
    <source>
        <dbReference type="ARBA" id="ARBA00022679"/>
    </source>
</evidence>
<keyword evidence="9 12" id="KW-0067">ATP-binding</keyword>
<keyword evidence="6" id="KW-0677">Repeat</keyword>
<evidence type="ECO:0000256" key="10">
    <source>
        <dbReference type="ARBA" id="ARBA00022989"/>
    </source>
</evidence>
<evidence type="ECO:0000256" key="13">
    <source>
        <dbReference type="SAM" id="Phobius"/>
    </source>
</evidence>
<dbReference type="Gene3D" id="3.80.10.10">
    <property type="entry name" value="Ribonuclease Inhibitor"/>
    <property type="match status" value="1"/>
</dbReference>
<dbReference type="PROSITE" id="PS00107">
    <property type="entry name" value="PROTEIN_KINASE_ATP"/>
    <property type="match status" value="1"/>
</dbReference>
<feature type="binding site" evidence="12">
    <location>
        <position position="237"/>
    </location>
    <ligand>
        <name>ATP</name>
        <dbReference type="ChEBI" id="CHEBI:30616"/>
    </ligand>
</feature>
<evidence type="ECO:0000313" key="15">
    <source>
        <dbReference type="EMBL" id="CAK9312534.1"/>
    </source>
</evidence>
<dbReference type="SMART" id="SM00220">
    <property type="entry name" value="S_TKc"/>
    <property type="match status" value="1"/>
</dbReference>
<keyword evidence="16" id="KW-1185">Reference proteome</keyword>
<dbReference type="PROSITE" id="PS50011">
    <property type="entry name" value="PROTEIN_KINASE_DOM"/>
    <property type="match status" value="1"/>
</dbReference>
<keyword evidence="11 13" id="KW-0472">Membrane</keyword>
<dbReference type="Gene3D" id="1.10.510.10">
    <property type="entry name" value="Transferase(Phosphotransferase) domain 1"/>
    <property type="match status" value="1"/>
</dbReference>
<dbReference type="PROSITE" id="PS00108">
    <property type="entry name" value="PROTEIN_KINASE_ST"/>
    <property type="match status" value="1"/>
</dbReference>
<dbReference type="InterPro" id="IPR032675">
    <property type="entry name" value="LRR_dom_sf"/>
</dbReference>
<dbReference type="Proteomes" id="UP001642487">
    <property type="component" value="Chromosome 11"/>
</dbReference>
<keyword evidence="7 12" id="KW-0547">Nucleotide-binding</keyword>
<dbReference type="PANTHER" id="PTHR27008:SF357">
    <property type="entry name" value="PROTEIN KINASE DOMAIN-CONTAINING PROTEIN"/>
    <property type="match status" value="1"/>
</dbReference>
<accession>A0ABP0XWJ4</accession>
<dbReference type="InterPro" id="IPR051809">
    <property type="entry name" value="Plant_receptor-like_S/T_kinase"/>
</dbReference>
<evidence type="ECO:0000256" key="6">
    <source>
        <dbReference type="ARBA" id="ARBA00022737"/>
    </source>
</evidence>
<dbReference type="InterPro" id="IPR011009">
    <property type="entry name" value="Kinase-like_dom_sf"/>
</dbReference>
<proteinExistence type="predicted"/>
<dbReference type="InterPro" id="IPR000719">
    <property type="entry name" value="Prot_kinase_dom"/>
</dbReference>
<dbReference type="PANTHER" id="PTHR27008">
    <property type="entry name" value="OS04G0122200 PROTEIN"/>
    <property type="match status" value="1"/>
</dbReference>
<evidence type="ECO:0000256" key="12">
    <source>
        <dbReference type="PROSITE-ProRule" id="PRU10141"/>
    </source>
</evidence>
<evidence type="ECO:0000256" key="11">
    <source>
        <dbReference type="ARBA" id="ARBA00023136"/>
    </source>
</evidence>
<name>A0ABP0XWJ4_9ROSI</name>
<sequence length="523" mass="57502">MLNQIDLSGNDLVGNIPTSFGNYMNLLSLDLSKNKLNGSIPRATLVLPGLSKVLNLSNNLFSGSLPEEIGSLENVVTIDISNNHISGNIPNDLQQLKALQTLNLSFNDLEGIVPTELENITNLYLQGNPKLCDELNFSCAVTKTKGKMIKIVVVSVLSAVLPIFLVFGTVVYLMRGKSKDKSSFQSSELLKGKPEMISYRELCLATQNFSSENLIGKGSFGTVYRGYLEQGIGIAVKVLNMERAGSVRSFLAECEALRNARHRNLVKLITSCSSIDFKHKEFLALVYEFLSNGSLDSWIHKHKLHVDGSGLTLIERLNIAIDVASVLDYLHNGYDFPIVHCDLKPSNIILSEDMTAKVGDFGLARLLMEESNNQSSSVTSSHVLKGSIGYVPPEYGLGRKATTAGDVYSFGVTLMELFTAKCSTDECFSGELNLIKWVRLAYPKDMNEIMDATLLELGSKLYHEEQEIDSTKQYDCFVDVMGVGLCCTADSPEKRGCMTDVLLELKMIKATLIQPSHGKHGNE</sequence>
<dbReference type="PRINTS" id="PR00019">
    <property type="entry name" value="LEURICHRPT"/>
</dbReference>
<evidence type="ECO:0000256" key="3">
    <source>
        <dbReference type="ARBA" id="ARBA00022614"/>
    </source>
</evidence>
<dbReference type="SUPFAM" id="SSF52058">
    <property type="entry name" value="L domain-like"/>
    <property type="match status" value="1"/>
</dbReference>
<dbReference type="Gene3D" id="3.30.200.20">
    <property type="entry name" value="Phosphorylase Kinase, domain 1"/>
    <property type="match status" value="1"/>
</dbReference>
<evidence type="ECO:0000256" key="9">
    <source>
        <dbReference type="ARBA" id="ARBA00022840"/>
    </source>
</evidence>
<protein>
    <recommendedName>
        <fullName evidence="14">Protein kinase domain-containing protein</fullName>
    </recommendedName>
</protein>
<dbReference type="InterPro" id="IPR017441">
    <property type="entry name" value="Protein_kinase_ATP_BS"/>
</dbReference>